<accession>A0A3P7PSP6</accession>
<dbReference type="Proteomes" id="UP000281553">
    <property type="component" value="Unassembled WGS sequence"/>
</dbReference>
<gene>
    <name evidence="1" type="ORF">DILT_LOCUS13987</name>
</gene>
<dbReference type="EMBL" id="UYRU01072346">
    <property type="protein sequence ID" value="VDN22139.1"/>
    <property type="molecule type" value="Genomic_DNA"/>
</dbReference>
<dbReference type="OrthoDB" id="10070415at2759"/>
<dbReference type="AlphaFoldDB" id="A0A3P7PSP6"/>
<sequence length="89" mass="9956">MVRQLHNGMTTSLTENWMDSEASAVTNGMKQNCVPASHLVSSAMPMDVYCNDRPGIRIAYRNYGHLLISRRMQAPKLVSTACSLWMTAH</sequence>
<reference evidence="1 2" key="1">
    <citation type="submission" date="2018-11" db="EMBL/GenBank/DDBJ databases">
        <authorList>
            <consortium name="Pathogen Informatics"/>
        </authorList>
    </citation>
    <scope>NUCLEOTIDE SEQUENCE [LARGE SCALE GENOMIC DNA]</scope>
</reference>
<keyword evidence="2" id="KW-1185">Reference proteome</keyword>
<organism evidence="1 2">
    <name type="scientific">Dibothriocephalus latus</name>
    <name type="common">Fish tapeworm</name>
    <name type="synonym">Diphyllobothrium latum</name>
    <dbReference type="NCBI Taxonomy" id="60516"/>
    <lineage>
        <taxon>Eukaryota</taxon>
        <taxon>Metazoa</taxon>
        <taxon>Spiralia</taxon>
        <taxon>Lophotrochozoa</taxon>
        <taxon>Platyhelminthes</taxon>
        <taxon>Cestoda</taxon>
        <taxon>Eucestoda</taxon>
        <taxon>Diphyllobothriidea</taxon>
        <taxon>Diphyllobothriidae</taxon>
        <taxon>Dibothriocephalus</taxon>
    </lineage>
</organism>
<evidence type="ECO:0000313" key="2">
    <source>
        <dbReference type="Proteomes" id="UP000281553"/>
    </source>
</evidence>
<name>A0A3P7PSP6_DIBLA</name>
<proteinExistence type="predicted"/>
<protein>
    <submittedName>
        <fullName evidence="1">Uncharacterized protein</fullName>
    </submittedName>
</protein>
<evidence type="ECO:0000313" key="1">
    <source>
        <dbReference type="EMBL" id="VDN22139.1"/>
    </source>
</evidence>